<accession>A0AAV9XY46</accession>
<comment type="caution">
    <text evidence="1">The sequence shown here is derived from an EMBL/GenBank/DDBJ whole genome shotgun (WGS) entry which is preliminary data.</text>
</comment>
<evidence type="ECO:0000313" key="2">
    <source>
        <dbReference type="Proteomes" id="UP001365542"/>
    </source>
</evidence>
<sequence length="73" mass="8371">MSDRSNTNRVITEKNPNASTITSPVQLNYVLDTYTSSPALQDPWHPLQDHTFRNHSAVLHNMDRLTQDIKPKI</sequence>
<name>A0AAV9XY46_9PEZI</name>
<evidence type="ECO:0000313" key="1">
    <source>
        <dbReference type="EMBL" id="KAK6544743.1"/>
    </source>
</evidence>
<dbReference type="AlphaFoldDB" id="A0AAV9XY46"/>
<proteinExistence type="predicted"/>
<protein>
    <submittedName>
        <fullName evidence="1">Uncharacterized protein</fullName>
    </submittedName>
</protein>
<organism evidence="1 2">
    <name type="scientific">Orbilia ellipsospora</name>
    <dbReference type="NCBI Taxonomy" id="2528407"/>
    <lineage>
        <taxon>Eukaryota</taxon>
        <taxon>Fungi</taxon>
        <taxon>Dikarya</taxon>
        <taxon>Ascomycota</taxon>
        <taxon>Pezizomycotina</taxon>
        <taxon>Orbiliomycetes</taxon>
        <taxon>Orbiliales</taxon>
        <taxon>Orbiliaceae</taxon>
        <taxon>Orbilia</taxon>
    </lineage>
</organism>
<dbReference type="Proteomes" id="UP001365542">
    <property type="component" value="Unassembled WGS sequence"/>
</dbReference>
<gene>
    <name evidence="1" type="ORF">TWF694_001428</name>
</gene>
<reference evidence="1 2" key="1">
    <citation type="submission" date="2019-10" db="EMBL/GenBank/DDBJ databases">
        <authorList>
            <person name="Palmer J.M."/>
        </authorList>
    </citation>
    <scope>NUCLEOTIDE SEQUENCE [LARGE SCALE GENOMIC DNA]</scope>
    <source>
        <strain evidence="1 2">TWF694</strain>
    </source>
</reference>
<dbReference type="EMBL" id="JAVHJO010000001">
    <property type="protein sequence ID" value="KAK6544743.1"/>
    <property type="molecule type" value="Genomic_DNA"/>
</dbReference>
<keyword evidence="2" id="KW-1185">Reference proteome</keyword>